<gene>
    <name evidence="5" type="ORF">GCM10023331_36110</name>
</gene>
<organism evidence="5 6">
    <name type="scientific">Algivirga pacifica</name>
    <dbReference type="NCBI Taxonomy" id="1162670"/>
    <lineage>
        <taxon>Bacteria</taxon>
        <taxon>Pseudomonadati</taxon>
        <taxon>Bacteroidota</taxon>
        <taxon>Cytophagia</taxon>
        <taxon>Cytophagales</taxon>
        <taxon>Flammeovirgaceae</taxon>
        <taxon>Algivirga</taxon>
    </lineage>
</organism>
<keyword evidence="6" id="KW-1185">Reference proteome</keyword>
<sequence length="150" mass="17233">MDEIDKKILTALQQDARTTHKELSAIAGISTTPVYERVKRLEREGVIKRYVALLDKKKVGKALTVISMVTLKSHKKDVIDKFHEHVLAMPEVMECYHMAGNYDYMLKVLVNDMEEYQKLLVEDLARTEAIANIQSMFVMGEVKQETAYNL</sequence>
<keyword evidence="3" id="KW-0804">Transcription</keyword>
<dbReference type="CDD" id="cd00090">
    <property type="entry name" value="HTH_ARSR"/>
    <property type="match status" value="1"/>
</dbReference>
<evidence type="ECO:0000256" key="2">
    <source>
        <dbReference type="ARBA" id="ARBA00023125"/>
    </source>
</evidence>
<dbReference type="RefSeq" id="WP_345374381.1">
    <property type="nucleotide sequence ID" value="NZ_BAABJX010000059.1"/>
</dbReference>
<proteinExistence type="predicted"/>
<dbReference type="PROSITE" id="PS50956">
    <property type="entry name" value="HTH_ASNC_2"/>
    <property type="match status" value="1"/>
</dbReference>
<evidence type="ECO:0000256" key="1">
    <source>
        <dbReference type="ARBA" id="ARBA00023015"/>
    </source>
</evidence>
<dbReference type="InterPro" id="IPR019887">
    <property type="entry name" value="Tscrpt_reg_AsnC/Lrp_C"/>
</dbReference>
<evidence type="ECO:0000313" key="5">
    <source>
        <dbReference type="EMBL" id="GAA4848213.1"/>
    </source>
</evidence>
<dbReference type="SUPFAM" id="SSF46785">
    <property type="entry name" value="Winged helix' DNA-binding domain"/>
    <property type="match status" value="1"/>
</dbReference>
<dbReference type="Gene3D" id="1.10.10.10">
    <property type="entry name" value="Winged helix-like DNA-binding domain superfamily/Winged helix DNA-binding domain"/>
    <property type="match status" value="1"/>
</dbReference>
<dbReference type="SUPFAM" id="SSF54909">
    <property type="entry name" value="Dimeric alpha+beta barrel"/>
    <property type="match status" value="1"/>
</dbReference>
<evidence type="ECO:0000259" key="4">
    <source>
        <dbReference type="PROSITE" id="PS50956"/>
    </source>
</evidence>
<dbReference type="PRINTS" id="PR00033">
    <property type="entry name" value="HTHASNC"/>
</dbReference>
<dbReference type="Pfam" id="PF01037">
    <property type="entry name" value="AsnC_trans_reg"/>
    <property type="match status" value="1"/>
</dbReference>
<keyword evidence="2" id="KW-0238">DNA-binding</keyword>
<evidence type="ECO:0000256" key="3">
    <source>
        <dbReference type="ARBA" id="ARBA00023163"/>
    </source>
</evidence>
<dbReference type="InterPro" id="IPR000485">
    <property type="entry name" value="AsnC-type_HTH_dom"/>
</dbReference>
<dbReference type="InterPro" id="IPR036388">
    <property type="entry name" value="WH-like_DNA-bd_sf"/>
</dbReference>
<dbReference type="SMART" id="SM00344">
    <property type="entry name" value="HTH_ASNC"/>
    <property type="match status" value="1"/>
</dbReference>
<dbReference type="Gene3D" id="3.30.70.920">
    <property type="match status" value="1"/>
</dbReference>
<name>A0ABP9DK77_9BACT</name>
<reference evidence="6" key="1">
    <citation type="journal article" date="2019" name="Int. J. Syst. Evol. Microbiol.">
        <title>The Global Catalogue of Microorganisms (GCM) 10K type strain sequencing project: providing services to taxonomists for standard genome sequencing and annotation.</title>
        <authorList>
            <consortium name="The Broad Institute Genomics Platform"/>
            <consortium name="The Broad Institute Genome Sequencing Center for Infectious Disease"/>
            <person name="Wu L."/>
            <person name="Ma J."/>
        </authorList>
    </citation>
    <scope>NUCLEOTIDE SEQUENCE [LARGE SCALE GENOMIC DNA]</scope>
    <source>
        <strain evidence="6">JCM 18326</strain>
    </source>
</reference>
<dbReference type="Proteomes" id="UP001500298">
    <property type="component" value="Unassembled WGS sequence"/>
</dbReference>
<feature type="domain" description="HTH asnC-type" evidence="4">
    <location>
        <begin position="1"/>
        <end position="62"/>
    </location>
</feature>
<accession>A0ABP9DK77</accession>
<dbReference type="PANTHER" id="PTHR30154:SF34">
    <property type="entry name" value="TRANSCRIPTIONAL REGULATOR AZLB"/>
    <property type="match status" value="1"/>
</dbReference>
<dbReference type="InterPro" id="IPR019888">
    <property type="entry name" value="Tscrpt_reg_AsnC-like"/>
</dbReference>
<dbReference type="Pfam" id="PF13412">
    <property type="entry name" value="HTH_24"/>
    <property type="match status" value="1"/>
</dbReference>
<dbReference type="PANTHER" id="PTHR30154">
    <property type="entry name" value="LEUCINE-RESPONSIVE REGULATORY PROTEIN"/>
    <property type="match status" value="1"/>
</dbReference>
<dbReference type="InterPro" id="IPR036390">
    <property type="entry name" value="WH_DNA-bd_sf"/>
</dbReference>
<protein>
    <submittedName>
        <fullName evidence="5">Lrp/AsnC family transcriptional regulator</fullName>
    </submittedName>
</protein>
<dbReference type="InterPro" id="IPR011008">
    <property type="entry name" value="Dimeric_a/b-barrel"/>
</dbReference>
<dbReference type="EMBL" id="BAABJX010000059">
    <property type="protein sequence ID" value="GAA4848213.1"/>
    <property type="molecule type" value="Genomic_DNA"/>
</dbReference>
<comment type="caution">
    <text evidence="5">The sequence shown here is derived from an EMBL/GenBank/DDBJ whole genome shotgun (WGS) entry which is preliminary data.</text>
</comment>
<keyword evidence="1" id="KW-0805">Transcription regulation</keyword>
<evidence type="ECO:0000313" key="6">
    <source>
        <dbReference type="Proteomes" id="UP001500298"/>
    </source>
</evidence>
<dbReference type="InterPro" id="IPR011991">
    <property type="entry name" value="ArsR-like_HTH"/>
</dbReference>